<gene>
    <name evidence="1" type="ORF">SPACI_040570</name>
</gene>
<sequence length="122" mass="13609">MDDVSQRLQSFGYTPTDADSWMLSFCISKVESHIKNNCNVAEVPEGLRSVAVDMACGEFLFGKKQSGQAVGIDFEAVVKSIAEGDTTITFDSKNSAEAKYDALITYLMHREMDFSAYRCIKW</sequence>
<protein>
    <submittedName>
        <fullName evidence="1">Uncharacterized protein</fullName>
    </submittedName>
</protein>
<reference evidence="1" key="1">
    <citation type="submission" date="2024-05" db="EMBL/GenBank/DDBJ databases">
        <title>Isolation and characterization of Sporomusa carbonis sp. nov., a carboxydotrophic hydrogenogen in the genus of Sporomusa isolated from a charcoal burning pile.</title>
        <authorList>
            <person name="Boeer T."/>
            <person name="Rosenbaum F."/>
            <person name="Eysell L."/>
            <person name="Mueller V."/>
            <person name="Daniel R."/>
            <person name="Poehlein A."/>
        </authorList>
    </citation>
    <scope>NUCLEOTIDE SEQUENCE [LARGE SCALE GENOMIC DNA]</scope>
    <source>
        <strain evidence="1">DSM 3132</strain>
    </source>
</reference>
<dbReference type="RefSeq" id="WP_093797246.1">
    <property type="nucleotide sequence ID" value="NZ_CP155571.1"/>
</dbReference>
<dbReference type="EMBL" id="CP155571">
    <property type="protein sequence ID" value="XFO73949.1"/>
    <property type="molecule type" value="Genomic_DNA"/>
</dbReference>
<name>A0ABZ3J7C0_SPOA4</name>
<dbReference type="Proteomes" id="UP000216052">
    <property type="component" value="Chromosome"/>
</dbReference>
<evidence type="ECO:0000313" key="2">
    <source>
        <dbReference type="Proteomes" id="UP000216052"/>
    </source>
</evidence>
<organism evidence="1 2">
    <name type="scientific">Sporomusa acidovorans (strain ATCC 49682 / DSM 3132 / Mol)</name>
    <dbReference type="NCBI Taxonomy" id="1123286"/>
    <lineage>
        <taxon>Bacteria</taxon>
        <taxon>Bacillati</taxon>
        <taxon>Bacillota</taxon>
        <taxon>Negativicutes</taxon>
        <taxon>Selenomonadales</taxon>
        <taxon>Sporomusaceae</taxon>
        <taxon>Sporomusa</taxon>
    </lineage>
</organism>
<evidence type="ECO:0000313" key="1">
    <source>
        <dbReference type="EMBL" id="XFO73949.1"/>
    </source>
</evidence>
<accession>A0ABZ3J7C0</accession>
<keyword evidence="2" id="KW-1185">Reference proteome</keyword>
<proteinExistence type="predicted"/>